<evidence type="ECO:0000256" key="6">
    <source>
        <dbReference type="ARBA" id="ARBA00023136"/>
    </source>
</evidence>
<evidence type="ECO:0000313" key="10">
    <source>
        <dbReference type="Proteomes" id="UP001470230"/>
    </source>
</evidence>
<proteinExistence type="predicted"/>
<keyword evidence="7" id="KW-0325">Glycoprotein</keyword>
<sequence>MPHLKRLYSNIHKKQIIEAKSLGNHSQHKSSSYVIKHVKIPRMPSICNSISDVTASDDIITVHYSGKIPTTNETLLISHFSLLSKWMEQTIFFPLGTAEPIKVSKKSFSLRFFLPVIASYPKSTLYCSAPPYNISRLREEVMKFVLSEHSVDLVVPGKGFGEELTKDDALSSSYSRFKCHNLAHYEIRWCEYRNLAYFDDYFFFLSPATFTFPEPFLVPGPRAPPFDIVSDRFVIEPVVLPFNTTSIPRSLELVTDYSFIYGVFHNFFMLWHVLFDFAMPLYNFMHNILPKNYSIVTEREARRVFVKSDGVWIFESLVKLFSYKPITIVKGSRKNYLFTKGTLGIEKPELNPVSKRYEDNLVNFKYNFNRQTGLGYREKALVQLGIDPKERGFVEIGNSSLNHKNITKPLALFIDRGSGVRNIQNTPDVFDVMVKGCGDFCKALRVKFHNMGVEEQVKLVSRASVLVGLHGSGLAHVLFMPESTKKDPSFLVEFLPYKYTCRDWYHVAANVAGVTYLSVMNRKMPSTPLRAGGSNENEQCYNDPKMCPTLHCHDLLRDQKTSIEVDTFNQTWNEIMKQLKDAYGDKFAQV</sequence>
<keyword evidence="10" id="KW-1185">Reference proteome</keyword>
<dbReference type="InterPro" id="IPR049625">
    <property type="entry name" value="Glyco_transf_61_cat"/>
</dbReference>
<evidence type="ECO:0000256" key="5">
    <source>
        <dbReference type="ARBA" id="ARBA00022989"/>
    </source>
</evidence>
<evidence type="ECO:0000256" key="4">
    <source>
        <dbReference type="ARBA" id="ARBA00022692"/>
    </source>
</evidence>
<protein>
    <recommendedName>
        <fullName evidence="8">Glycosyltransferase 61 catalytic domain-containing protein</fullName>
    </recommendedName>
</protein>
<evidence type="ECO:0000256" key="3">
    <source>
        <dbReference type="ARBA" id="ARBA00022679"/>
    </source>
</evidence>
<keyword evidence="2" id="KW-0328">Glycosyltransferase</keyword>
<dbReference type="PANTHER" id="PTHR20961:SF38">
    <property type="entry name" value="PROTEIN O-LINKED-MANNOSE BETA-1,4-N-ACETYLGLUCOSAMINYLTRANSFERASE 2"/>
    <property type="match status" value="1"/>
</dbReference>
<evidence type="ECO:0000256" key="2">
    <source>
        <dbReference type="ARBA" id="ARBA00022676"/>
    </source>
</evidence>
<evidence type="ECO:0000313" key="9">
    <source>
        <dbReference type="EMBL" id="KAK8845063.1"/>
    </source>
</evidence>
<dbReference type="Pfam" id="PF04577">
    <property type="entry name" value="Glyco_transf_61"/>
    <property type="match status" value="1"/>
</dbReference>
<keyword evidence="4" id="KW-0812">Transmembrane</keyword>
<evidence type="ECO:0000259" key="8">
    <source>
        <dbReference type="Pfam" id="PF04577"/>
    </source>
</evidence>
<dbReference type="PANTHER" id="PTHR20961">
    <property type="entry name" value="GLYCOSYLTRANSFERASE"/>
    <property type="match status" value="1"/>
</dbReference>
<gene>
    <name evidence="9" type="ORF">M9Y10_021239</name>
</gene>
<keyword evidence="6" id="KW-0472">Membrane</keyword>
<evidence type="ECO:0000256" key="1">
    <source>
        <dbReference type="ARBA" id="ARBA00004167"/>
    </source>
</evidence>
<dbReference type="Proteomes" id="UP001470230">
    <property type="component" value="Unassembled WGS sequence"/>
</dbReference>
<reference evidence="9 10" key="1">
    <citation type="submission" date="2024-04" db="EMBL/GenBank/DDBJ databases">
        <title>Tritrichomonas musculus Genome.</title>
        <authorList>
            <person name="Alves-Ferreira E."/>
            <person name="Grigg M."/>
            <person name="Lorenzi H."/>
            <person name="Galac M."/>
        </authorList>
    </citation>
    <scope>NUCLEOTIDE SEQUENCE [LARGE SCALE GENOMIC DNA]</scope>
    <source>
        <strain evidence="9 10">EAF2021</strain>
    </source>
</reference>
<dbReference type="InterPro" id="IPR007657">
    <property type="entry name" value="Glycosyltransferase_61"/>
</dbReference>
<dbReference type="EMBL" id="JAPFFF010000031">
    <property type="protein sequence ID" value="KAK8845063.1"/>
    <property type="molecule type" value="Genomic_DNA"/>
</dbReference>
<keyword evidence="3" id="KW-0808">Transferase</keyword>
<comment type="subcellular location">
    <subcellularLocation>
        <location evidence="1">Membrane</location>
        <topology evidence="1">Single-pass membrane protein</topology>
    </subcellularLocation>
</comment>
<accession>A0ABR2HDF2</accession>
<keyword evidence="5" id="KW-1133">Transmembrane helix</keyword>
<organism evidence="9 10">
    <name type="scientific">Tritrichomonas musculus</name>
    <dbReference type="NCBI Taxonomy" id="1915356"/>
    <lineage>
        <taxon>Eukaryota</taxon>
        <taxon>Metamonada</taxon>
        <taxon>Parabasalia</taxon>
        <taxon>Tritrichomonadida</taxon>
        <taxon>Tritrichomonadidae</taxon>
        <taxon>Tritrichomonas</taxon>
    </lineage>
</organism>
<comment type="caution">
    <text evidence="9">The sequence shown here is derived from an EMBL/GenBank/DDBJ whole genome shotgun (WGS) entry which is preliminary data.</text>
</comment>
<feature type="domain" description="Glycosyltransferase 61 catalytic" evidence="8">
    <location>
        <begin position="398"/>
        <end position="485"/>
    </location>
</feature>
<evidence type="ECO:0000256" key="7">
    <source>
        <dbReference type="ARBA" id="ARBA00023180"/>
    </source>
</evidence>
<name>A0ABR2HDF2_9EUKA</name>